<dbReference type="AlphaFoldDB" id="A0A6A8M4Y0"/>
<comment type="caution">
    <text evidence="2">The sequence shown here is derived from an EMBL/GenBank/DDBJ whole genome shotgun (WGS) entry which is preliminary data.</text>
</comment>
<dbReference type="InterPro" id="IPR007074">
    <property type="entry name" value="LicD/FKTN/FKRP_NTP_transf"/>
</dbReference>
<organism evidence="2">
    <name type="scientific">Baileyella intestinalis</name>
    <dbReference type="NCBI Taxonomy" id="2606709"/>
    <lineage>
        <taxon>Bacteria</taxon>
        <taxon>Bacillati</taxon>
        <taxon>Bacillota</taxon>
        <taxon>Clostridia</taxon>
        <taxon>Peptostreptococcales</taxon>
        <taxon>Anaerovoracaceae</taxon>
        <taxon>Baileyella</taxon>
    </lineage>
</organism>
<dbReference type="PANTHER" id="PTHR43404:SF2">
    <property type="entry name" value="LIPOPOLYSACCHARIDE CHOLINEPHOSPHOTRANSFERASE LICD"/>
    <property type="match status" value="1"/>
</dbReference>
<protein>
    <submittedName>
        <fullName evidence="2">LicD family protein</fullName>
    </submittedName>
</protein>
<sequence length="278" mass="32750">MTRKMPMKELNLQEIQKIELNLLKEVDRICRDQGFRYFMVGGTLIGAVRHQGFIPWDDDIDISMPRPDYEAFIQYCMTNQTEFRLLSNRNTENYWNLFSKVSDPRTKIIDSVIDGQDHDAGVSIDIFPIDGLGMTLDEARRTFMKTELKRDILDARNWKRFSRSKTHGLAYEPIRLAMFLLSRVCSPSSLMKKIEAFSRRKSFDSQEYSACIAGAYRTKEIMEKRIYSDYCQLQFQGEQFMAPEHYDEFLTAIYGNYMELPPEDKRVTHHTYKAYLLD</sequence>
<dbReference type="PANTHER" id="PTHR43404">
    <property type="entry name" value="LIPOPOLYSACCHARIDE CHOLINEPHOSPHOTRANSFERASE LICD"/>
    <property type="match status" value="1"/>
</dbReference>
<proteinExistence type="predicted"/>
<gene>
    <name evidence="2" type="ORF">FYJ66_02240</name>
</gene>
<dbReference type="Pfam" id="PF04991">
    <property type="entry name" value="LicD"/>
    <property type="match status" value="1"/>
</dbReference>
<evidence type="ECO:0000259" key="1">
    <source>
        <dbReference type="Pfam" id="PF04991"/>
    </source>
</evidence>
<dbReference type="InterPro" id="IPR052942">
    <property type="entry name" value="LPS_cholinephosphotransferase"/>
</dbReference>
<dbReference type="EMBL" id="VUNB01000002">
    <property type="protein sequence ID" value="MST68412.1"/>
    <property type="molecule type" value="Genomic_DNA"/>
</dbReference>
<feature type="domain" description="LicD/FKTN/FKRP nucleotidyltransferase" evidence="1">
    <location>
        <begin position="30"/>
        <end position="255"/>
    </location>
</feature>
<accession>A0A6A8M4Y0</accession>
<dbReference type="GO" id="GO:0009100">
    <property type="term" value="P:glycoprotein metabolic process"/>
    <property type="evidence" value="ECO:0007669"/>
    <property type="project" value="UniProtKB-ARBA"/>
</dbReference>
<name>A0A6A8M4Y0_9FIRM</name>
<evidence type="ECO:0000313" key="2">
    <source>
        <dbReference type="EMBL" id="MST68412.1"/>
    </source>
</evidence>
<reference evidence="2" key="1">
    <citation type="submission" date="2019-09" db="EMBL/GenBank/DDBJ databases">
        <title>In-depth cultivation of the pig gut microbiome towards novel bacterial diversity and tailored functional studies.</title>
        <authorList>
            <person name="Wylensek D."/>
            <person name="Hitch T.C.A."/>
            <person name="Clavel T."/>
        </authorList>
    </citation>
    <scope>NUCLEOTIDE SEQUENCE</scope>
    <source>
        <strain evidence="2">RF-744-FAT-WT-3</strain>
    </source>
</reference>